<dbReference type="RefSeq" id="XP_052947247.1">
    <property type="nucleotide sequence ID" value="XM_053092397.1"/>
</dbReference>
<keyword evidence="3" id="KW-1185">Reference proteome</keyword>
<dbReference type="AlphaFoldDB" id="A0AA38LVK9"/>
<proteinExistence type="predicted"/>
<gene>
    <name evidence="2" type="ORF">MKK02DRAFT_43394</name>
</gene>
<comment type="caution">
    <text evidence="2">The sequence shown here is derived from an EMBL/GenBank/DDBJ whole genome shotgun (WGS) entry which is preliminary data.</text>
</comment>
<accession>A0AA38LVK9</accession>
<evidence type="ECO:0000256" key="1">
    <source>
        <dbReference type="SAM" id="MobiDB-lite"/>
    </source>
</evidence>
<name>A0AA38LVK9_9TREE</name>
<reference evidence="2" key="1">
    <citation type="journal article" date="2022" name="G3 (Bethesda)">
        <title>High quality genome of the basidiomycete yeast Dioszegia hungarica PDD-24b-2 isolated from cloud water.</title>
        <authorList>
            <person name="Jarrige D."/>
            <person name="Haridas S."/>
            <person name="Bleykasten-Grosshans C."/>
            <person name="Joly M."/>
            <person name="Nadalig T."/>
            <person name="Sancelme M."/>
            <person name="Vuilleumier S."/>
            <person name="Grigoriev I.V."/>
            <person name="Amato P."/>
            <person name="Bringel F."/>
        </authorList>
    </citation>
    <scope>NUCLEOTIDE SEQUENCE</scope>
    <source>
        <strain evidence="2">PDD-24b-2</strain>
    </source>
</reference>
<sequence length="253" mass="27575">MNPYANMTYIEKQEELKKLTAAYHDRITSFNEPLDDQAAHWSKHGSTLVPLSSCTRLCTAAADSSQGFQDSALVSMFKLPALIESLGTLPDTLTPHQSRSLYRMIGDLKETDPNNTLQASSRKRISTARTRLGSPNWLKNGTKADDRVKAGWTAVDHAVSETLRGIADVGLDCEATMREVEGRPRELSSTPTEPLRAVEQACQESPLCFNFFSWLRLQCKTEGCGCSGQSGRGKPASSLSCATATSSGKPEDV</sequence>
<dbReference type="Proteomes" id="UP001164286">
    <property type="component" value="Unassembled WGS sequence"/>
</dbReference>
<dbReference type="EMBL" id="JAKWFO010000004">
    <property type="protein sequence ID" value="KAI9637470.1"/>
    <property type="molecule type" value="Genomic_DNA"/>
</dbReference>
<organism evidence="2 3">
    <name type="scientific">Dioszegia hungarica</name>
    <dbReference type="NCBI Taxonomy" id="4972"/>
    <lineage>
        <taxon>Eukaryota</taxon>
        <taxon>Fungi</taxon>
        <taxon>Dikarya</taxon>
        <taxon>Basidiomycota</taxon>
        <taxon>Agaricomycotina</taxon>
        <taxon>Tremellomycetes</taxon>
        <taxon>Tremellales</taxon>
        <taxon>Bulleribasidiaceae</taxon>
        <taxon>Dioszegia</taxon>
    </lineage>
</organism>
<feature type="compositionally biased region" description="Low complexity" evidence="1">
    <location>
        <begin position="236"/>
        <end position="247"/>
    </location>
</feature>
<feature type="region of interest" description="Disordered" evidence="1">
    <location>
        <begin position="229"/>
        <end position="253"/>
    </location>
</feature>
<protein>
    <submittedName>
        <fullName evidence="2">Uncharacterized protein</fullName>
    </submittedName>
</protein>
<evidence type="ECO:0000313" key="3">
    <source>
        <dbReference type="Proteomes" id="UP001164286"/>
    </source>
</evidence>
<evidence type="ECO:0000313" key="2">
    <source>
        <dbReference type="EMBL" id="KAI9637470.1"/>
    </source>
</evidence>
<dbReference type="GeneID" id="77731602"/>